<dbReference type="EMBL" id="SRYJ01000075">
    <property type="protein sequence ID" value="TGY66824.1"/>
    <property type="molecule type" value="Genomic_DNA"/>
</dbReference>
<gene>
    <name evidence="1" type="ORF">E5339_20705</name>
</gene>
<reference evidence="1 2" key="1">
    <citation type="submission" date="2019-04" db="EMBL/GenBank/DDBJ databases">
        <title>Microbes associate with the intestines of laboratory mice.</title>
        <authorList>
            <person name="Navarre W."/>
            <person name="Wong E."/>
            <person name="Huang K."/>
            <person name="Tropini C."/>
            <person name="Ng K."/>
            <person name="Yu B."/>
        </authorList>
    </citation>
    <scope>NUCLEOTIDE SEQUENCE [LARGE SCALE GENOMIC DNA]</scope>
    <source>
        <strain evidence="1 2">NM22_B1</strain>
    </source>
</reference>
<evidence type="ECO:0000313" key="2">
    <source>
        <dbReference type="Proteomes" id="UP000310760"/>
    </source>
</evidence>
<proteinExistence type="predicted"/>
<comment type="caution">
    <text evidence="1">The sequence shown here is derived from an EMBL/GenBank/DDBJ whole genome shotgun (WGS) entry which is preliminary data.</text>
</comment>
<dbReference type="RefSeq" id="WP_135952759.1">
    <property type="nucleotide sequence ID" value="NZ_CAPOAU010000138.1"/>
</dbReference>
<dbReference type="Proteomes" id="UP000310760">
    <property type="component" value="Unassembled WGS sequence"/>
</dbReference>
<sequence>MMEKGTVIISKYGIELKAIWSDARGGFLPGVKAAAGKVFPTIDCLKEFFIGYMRGELQKAVASAKLKAMNNRMAFSKTEYLVALEWYGRYMKEGNPDAFLWKYVIDHFESCFTADVLARYRKEGRMLVRRLSNGQGGKTTVEKVVIPEEEENNVSNGAYRNTKHPMPDRRNVSRKDVDKVFSDFCREHSVESPLVWGEMEGTATMMIRYGRMVLALPLHSVVSVHEIKRSVPTLSVSCADGFTYHLKLFGKWSLKTFNRSRDKPMKKMSDI</sequence>
<accession>A0A4S2FF85</accession>
<dbReference type="AlphaFoldDB" id="A0A4S2FF85"/>
<organism evidence="1 2">
    <name type="scientific">Phocaeicola sartorii</name>
    <dbReference type="NCBI Taxonomy" id="671267"/>
    <lineage>
        <taxon>Bacteria</taxon>
        <taxon>Pseudomonadati</taxon>
        <taxon>Bacteroidota</taxon>
        <taxon>Bacteroidia</taxon>
        <taxon>Bacteroidales</taxon>
        <taxon>Bacteroidaceae</taxon>
        <taxon>Phocaeicola</taxon>
    </lineage>
</organism>
<protein>
    <submittedName>
        <fullName evidence="1">Uncharacterized protein</fullName>
    </submittedName>
</protein>
<evidence type="ECO:0000313" key="1">
    <source>
        <dbReference type="EMBL" id="TGY66824.1"/>
    </source>
</evidence>
<name>A0A4S2FF85_9BACT</name>